<evidence type="ECO:0000256" key="1">
    <source>
        <dbReference type="SAM" id="MobiDB-lite"/>
    </source>
</evidence>
<dbReference type="RefSeq" id="WP_203823157.1">
    <property type="nucleotide sequence ID" value="NZ_BAAABP010000003.1"/>
</dbReference>
<name>A0A919MJ87_9ACTN</name>
<reference evidence="3" key="1">
    <citation type="submission" date="2021-01" db="EMBL/GenBank/DDBJ databases">
        <title>Whole genome shotgun sequence of Actinoplanes ferrugineus NBRC 15555.</title>
        <authorList>
            <person name="Komaki H."/>
            <person name="Tamura T."/>
        </authorList>
    </citation>
    <scope>NUCLEOTIDE SEQUENCE</scope>
    <source>
        <strain evidence="3">NBRC 15555</strain>
    </source>
</reference>
<sequence length="93" mass="10471">MTAVAWFAAGAFFAGPLFGLVWWWLLAPQVRRHAYDVCQERARLEYGPKPACSEGFDVPEPKHRRRWALLNRKRPEPAPATSGPVSILGKQAL</sequence>
<feature type="transmembrane region" description="Helical" evidence="2">
    <location>
        <begin position="6"/>
        <end position="26"/>
    </location>
</feature>
<dbReference type="Proteomes" id="UP000598174">
    <property type="component" value="Unassembled WGS sequence"/>
</dbReference>
<keyword evidence="2" id="KW-0812">Transmembrane</keyword>
<evidence type="ECO:0000256" key="2">
    <source>
        <dbReference type="SAM" id="Phobius"/>
    </source>
</evidence>
<protein>
    <submittedName>
        <fullName evidence="3">Uncharacterized protein</fullName>
    </submittedName>
</protein>
<organism evidence="3 4">
    <name type="scientific">Paractinoplanes ferrugineus</name>
    <dbReference type="NCBI Taxonomy" id="113564"/>
    <lineage>
        <taxon>Bacteria</taxon>
        <taxon>Bacillati</taxon>
        <taxon>Actinomycetota</taxon>
        <taxon>Actinomycetes</taxon>
        <taxon>Micromonosporales</taxon>
        <taxon>Micromonosporaceae</taxon>
        <taxon>Paractinoplanes</taxon>
    </lineage>
</organism>
<accession>A0A919MJ87</accession>
<comment type="caution">
    <text evidence="3">The sequence shown here is derived from an EMBL/GenBank/DDBJ whole genome shotgun (WGS) entry which is preliminary data.</text>
</comment>
<dbReference type="AlphaFoldDB" id="A0A919MJ87"/>
<keyword evidence="4" id="KW-1185">Reference proteome</keyword>
<gene>
    <name evidence="3" type="ORF">Afe05nite_86740</name>
</gene>
<proteinExistence type="predicted"/>
<dbReference type="EMBL" id="BOMM01000103">
    <property type="protein sequence ID" value="GIE16834.1"/>
    <property type="molecule type" value="Genomic_DNA"/>
</dbReference>
<evidence type="ECO:0000313" key="4">
    <source>
        <dbReference type="Proteomes" id="UP000598174"/>
    </source>
</evidence>
<evidence type="ECO:0000313" key="3">
    <source>
        <dbReference type="EMBL" id="GIE16834.1"/>
    </source>
</evidence>
<feature type="region of interest" description="Disordered" evidence="1">
    <location>
        <begin position="71"/>
        <end position="93"/>
    </location>
</feature>
<keyword evidence="2" id="KW-0472">Membrane</keyword>
<keyword evidence="2" id="KW-1133">Transmembrane helix</keyword>